<gene>
    <name evidence="2" type="ORF">AS026_04915</name>
</gene>
<dbReference type="GO" id="GO:0005506">
    <property type="term" value="F:iron ion binding"/>
    <property type="evidence" value="ECO:0007669"/>
    <property type="project" value="TreeGrafter"/>
</dbReference>
<dbReference type="OrthoDB" id="9801228at2"/>
<dbReference type="GO" id="GO:0051537">
    <property type="term" value="F:2 iron, 2 sulfur cluster binding"/>
    <property type="evidence" value="ECO:0007669"/>
    <property type="project" value="TreeGrafter"/>
</dbReference>
<dbReference type="Proteomes" id="UP000068164">
    <property type="component" value="Unassembled WGS sequence"/>
</dbReference>
<keyword evidence="3" id="KW-1185">Reference proteome</keyword>
<dbReference type="InterPro" id="IPR035903">
    <property type="entry name" value="HesB-like_dom_sf"/>
</dbReference>
<proteinExistence type="predicted"/>
<dbReference type="NCBIfam" id="TIGR00049">
    <property type="entry name" value="iron-sulfur cluster assembly accessory protein"/>
    <property type="match status" value="1"/>
</dbReference>
<dbReference type="AlphaFoldDB" id="A0A109JNL9"/>
<dbReference type="InterPro" id="IPR017870">
    <property type="entry name" value="FeS_cluster_insertion_CS"/>
</dbReference>
<evidence type="ECO:0000313" key="3">
    <source>
        <dbReference type="Proteomes" id="UP000068164"/>
    </source>
</evidence>
<dbReference type="GO" id="GO:0051539">
    <property type="term" value="F:4 iron, 4 sulfur cluster binding"/>
    <property type="evidence" value="ECO:0007669"/>
    <property type="project" value="TreeGrafter"/>
</dbReference>
<comment type="caution">
    <text evidence="2">The sequence shown here is derived from an EMBL/GenBank/DDBJ whole genome shotgun (WGS) entry which is preliminary data.</text>
</comment>
<sequence>MITLTDSAIAAMKAAIEQNVEPAKGLRIKIEEGGCAGFKYVMAVETSRAPGDAVVETGGLCLFIDKGSQAFVNGLRVDFVTTLEDSGFVFHNPNATAPCDCGKSFA</sequence>
<evidence type="ECO:0000259" key="1">
    <source>
        <dbReference type="Pfam" id="PF01521"/>
    </source>
</evidence>
<evidence type="ECO:0000313" key="2">
    <source>
        <dbReference type="EMBL" id="KWV52316.1"/>
    </source>
</evidence>
<dbReference type="RefSeq" id="WP_028748905.1">
    <property type="nucleotide sequence ID" value="NZ_LNCD01000072.1"/>
</dbReference>
<dbReference type="SUPFAM" id="SSF89360">
    <property type="entry name" value="HesB-like domain"/>
    <property type="match status" value="1"/>
</dbReference>
<dbReference type="GO" id="GO:0016226">
    <property type="term" value="P:iron-sulfur cluster assembly"/>
    <property type="evidence" value="ECO:0007669"/>
    <property type="project" value="InterPro"/>
</dbReference>
<dbReference type="PROSITE" id="PS01152">
    <property type="entry name" value="HESB"/>
    <property type="match status" value="1"/>
</dbReference>
<feature type="domain" description="Core" evidence="1">
    <location>
        <begin position="2"/>
        <end position="103"/>
    </location>
</feature>
<dbReference type="Gene3D" id="2.60.300.12">
    <property type="entry name" value="HesB-like domain"/>
    <property type="match status" value="1"/>
</dbReference>
<organism evidence="2 3">
    <name type="scientific">Rhizobium altiplani</name>
    <dbReference type="NCBI Taxonomy" id="1864509"/>
    <lineage>
        <taxon>Bacteria</taxon>
        <taxon>Pseudomonadati</taxon>
        <taxon>Pseudomonadota</taxon>
        <taxon>Alphaproteobacteria</taxon>
        <taxon>Hyphomicrobiales</taxon>
        <taxon>Rhizobiaceae</taxon>
        <taxon>Rhizobium/Agrobacterium group</taxon>
        <taxon>Rhizobium</taxon>
    </lineage>
</organism>
<dbReference type="PANTHER" id="PTHR43011">
    <property type="entry name" value="IRON-SULFUR CLUSTER ASSEMBLY 2 HOMOLOG, MITOCHONDRIAL"/>
    <property type="match status" value="1"/>
</dbReference>
<reference evidence="2 3" key="1">
    <citation type="submission" date="2015-11" db="EMBL/GenBank/DDBJ databases">
        <title>Draft Genome Sequence of the Strain BR 10423 (Rhizobium sp.) isolated from nodules of Mimosa pudica.</title>
        <authorList>
            <person name="Barauna A.C."/>
            <person name="Zilli J.E."/>
            <person name="Simoes-Araujo J.L."/>
            <person name="Reis V.M."/>
            <person name="James E.K."/>
            <person name="Reis F.B.Jr."/>
            <person name="Rouws L.F."/>
            <person name="Passos S.R."/>
            <person name="Gois S.R."/>
        </authorList>
    </citation>
    <scope>NUCLEOTIDE SEQUENCE [LARGE SCALE GENOMIC DNA]</scope>
    <source>
        <strain evidence="2 3">BR10423</strain>
    </source>
</reference>
<name>A0A109JNL9_9HYPH</name>
<dbReference type="InterPro" id="IPR016092">
    <property type="entry name" value="ATAP"/>
</dbReference>
<dbReference type="PANTHER" id="PTHR43011:SF1">
    <property type="entry name" value="IRON-SULFUR CLUSTER ASSEMBLY 2 HOMOLOG, MITOCHONDRIAL"/>
    <property type="match status" value="1"/>
</dbReference>
<dbReference type="Pfam" id="PF01521">
    <property type="entry name" value="Fe-S_biosyn"/>
    <property type="match status" value="1"/>
</dbReference>
<protein>
    <recommendedName>
        <fullName evidence="1">Core domain-containing protein</fullName>
    </recommendedName>
</protein>
<dbReference type="InterPro" id="IPR000361">
    <property type="entry name" value="ATAP_core_dom"/>
</dbReference>
<dbReference type="EMBL" id="LNCD01000072">
    <property type="protein sequence ID" value="KWV52316.1"/>
    <property type="molecule type" value="Genomic_DNA"/>
</dbReference>
<accession>A0A109JNL9</accession>